<sequence length="70" mass="7493">MSNYTIICIMAIVLMLSCTVHAQMFGGWSQPAWGYSAQGVGVDQFGNTFEGTPQNGIYLFCNGHGCPGRG</sequence>
<feature type="chain" id="PRO_5009307082" evidence="1">
    <location>
        <begin position="23"/>
        <end position="70"/>
    </location>
</feature>
<keyword evidence="2" id="KW-1185">Reference proteome</keyword>
<dbReference type="PANTHER" id="PTHR39377:SF2">
    <property type="entry name" value="PROTEIN CBG12456"/>
    <property type="match status" value="1"/>
</dbReference>
<keyword evidence="1" id="KW-0732">Signal</keyword>
<feature type="signal peptide" evidence="1">
    <location>
        <begin position="1"/>
        <end position="22"/>
    </location>
</feature>
<proteinExistence type="predicted"/>
<dbReference type="AlphaFoldDB" id="A0A1I7T4H4"/>
<accession>A0A1I7T4H4</accession>
<evidence type="ECO:0000313" key="3">
    <source>
        <dbReference type="WBParaSite" id="Csp11.Scaffold501.g2310.t1"/>
    </source>
</evidence>
<organism evidence="2 3">
    <name type="scientific">Caenorhabditis tropicalis</name>
    <dbReference type="NCBI Taxonomy" id="1561998"/>
    <lineage>
        <taxon>Eukaryota</taxon>
        <taxon>Metazoa</taxon>
        <taxon>Ecdysozoa</taxon>
        <taxon>Nematoda</taxon>
        <taxon>Chromadorea</taxon>
        <taxon>Rhabditida</taxon>
        <taxon>Rhabditina</taxon>
        <taxon>Rhabditomorpha</taxon>
        <taxon>Rhabditoidea</taxon>
        <taxon>Rhabditidae</taxon>
        <taxon>Peloderinae</taxon>
        <taxon>Caenorhabditis</taxon>
    </lineage>
</organism>
<evidence type="ECO:0000313" key="2">
    <source>
        <dbReference type="Proteomes" id="UP000095282"/>
    </source>
</evidence>
<name>A0A1I7T4H4_9PELO</name>
<dbReference type="PANTHER" id="PTHR39377">
    <property type="entry name" value="PROTEIN CBG18423-RELATED"/>
    <property type="match status" value="1"/>
</dbReference>
<evidence type="ECO:0000256" key="1">
    <source>
        <dbReference type="SAM" id="SignalP"/>
    </source>
</evidence>
<dbReference type="eggNOG" id="ENOG502TIRI">
    <property type="taxonomic scope" value="Eukaryota"/>
</dbReference>
<dbReference type="WBParaSite" id="Csp11.Scaffold501.g2310.t1">
    <property type="protein sequence ID" value="Csp11.Scaffold501.g2310.t1"/>
    <property type="gene ID" value="Csp11.Scaffold501.g2310"/>
</dbReference>
<protein>
    <submittedName>
        <fullName evidence="3">Secreted protein</fullName>
    </submittedName>
</protein>
<reference evidence="3" key="1">
    <citation type="submission" date="2016-11" db="UniProtKB">
        <authorList>
            <consortium name="WormBaseParasite"/>
        </authorList>
    </citation>
    <scope>IDENTIFICATION</scope>
</reference>
<dbReference type="Proteomes" id="UP000095282">
    <property type="component" value="Unplaced"/>
</dbReference>